<dbReference type="Gene3D" id="3.40.190.10">
    <property type="entry name" value="Periplasmic binding protein-like II"/>
    <property type="match status" value="2"/>
</dbReference>
<feature type="domain" description="HTH lysR-type" evidence="5">
    <location>
        <begin position="6"/>
        <end position="63"/>
    </location>
</feature>
<dbReference type="InterPro" id="IPR005119">
    <property type="entry name" value="LysR_subst-bd"/>
</dbReference>
<dbReference type="InterPro" id="IPR036390">
    <property type="entry name" value="WH_DNA-bd_sf"/>
</dbReference>
<evidence type="ECO:0000256" key="3">
    <source>
        <dbReference type="ARBA" id="ARBA00023125"/>
    </source>
</evidence>
<keyword evidence="2" id="KW-0805">Transcription regulation</keyword>
<dbReference type="Proteomes" id="UP001201985">
    <property type="component" value="Unassembled WGS sequence"/>
</dbReference>
<dbReference type="PANTHER" id="PTHR30537:SF26">
    <property type="entry name" value="GLYCINE CLEAVAGE SYSTEM TRANSCRIPTIONAL ACTIVATOR"/>
    <property type="match status" value="1"/>
</dbReference>
<dbReference type="Pfam" id="PF03466">
    <property type="entry name" value="LysR_substrate"/>
    <property type="match status" value="1"/>
</dbReference>
<dbReference type="PRINTS" id="PR00039">
    <property type="entry name" value="HTHLYSR"/>
</dbReference>
<protein>
    <submittedName>
        <fullName evidence="6">LysR substrate-binding domain-containing protein</fullName>
    </submittedName>
</protein>
<gene>
    <name evidence="6" type="ORF">MON41_06940</name>
</gene>
<dbReference type="SUPFAM" id="SSF46785">
    <property type="entry name" value="Winged helix' DNA-binding domain"/>
    <property type="match status" value="1"/>
</dbReference>
<dbReference type="PANTHER" id="PTHR30537">
    <property type="entry name" value="HTH-TYPE TRANSCRIPTIONAL REGULATOR"/>
    <property type="match status" value="1"/>
</dbReference>
<proteinExistence type="inferred from homology"/>
<evidence type="ECO:0000256" key="1">
    <source>
        <dbReference type="ARBA" id="ARBA00009437"/>
    </source>
</evidence>
<dbReference type="SUPFAM" id="SSF53850">
    <property type="entry name" value="Periplasmic binding protein-like II"/>
    <property type="match status" value="1"/>
</dbReference>
<name>A0ABS9W2I4_9PROT</name>
<evidence type="ECO:0000313" key="7">
    <source>
        <dbReference type="Proteomes" id="UP001201985"/>
    </source>
</evidence>
<dbReference type="RefSeq" id="WP_241792720.1">
    <property type="nucleotide sequence ID" value="NZ_JALBUU010000004.1"/>
</dbReference>
<evidence type="ECO:0000259" key="5">
    <source>
        <dbReference type="PROSITE" id="PS50931"/>
    </source>
</evidence>
<keyword evidence="4" id="KW-0804">Transcription</keyword>
<evidence type="ECO:0000256" key="2">
    <source>
        <dbReference type="ARBA" id="ARBA00023015"/>
    </source>
</evidence>
<dbReference type="EMBL" id="JALBUU010000004">
    <property type="protein sequence ID" value="MCI0753494.1"/>
    <property type="molecule type" value="Genomic_DNA"/>
</dbReference>
<comment type="similarity">
    <text evidence="1">Belongs to the LysR transcriptional regulatory family.</text>
</comment>
<reference evidence="6 7" key="1">
    <citation type="submission" date="2022-03" db="EMBL/GenBank/DDBJ databases">
        <title>Complete genome analysis of Roseomonas KG 17.1 : a prolific producer of plant growth promoters.</title>
        <authorList>
            <person name="Saadouli I."/>
            <person name="Najjari A."/>
            <person name="Mosbah A."/>
            <person name="Ouzari H.I."/>
        </authorList>
    </citation>
    <scope>NUCLEOTIDE SEQUENCE [LARGE SCALE GENOMIC DNA]</scope>
    <source>
        <strain evidence="6 7">KG17-1</strain>
    </source>
</reference>
<evidence type="ECO:0000313" key="6">
    <source>
        <dbReference type="EMBL" id="MCI0753494.1"/>
    </source>
</evidence>
<dbReference type="PROSITE" id="PS50931">
    <property type="entry name" value="HTH_LYSR"/>
    <property type="match status" value="1"/>
</dbReference>
<comment type="caution">
    <text evidence="6">The sequence shown here is derived from an EMBL/GenBank/DDBJ whole genome shotgun (WGS) entry which is preliminary data.</text>
</comment>
<sequence>MRRHVPPTAALQAFEACARHLSVSRAAEELRLTQSAVSRQLAGLEALLGLRLFHRIRQRLVLTPAGTAYAPRVRVSLARLEGATRELLAHRGAGGTLNLAVSPTFGTRWLTPRLPAFRAAYPGVLLNFMNYTTRLTPLDFAAEDVDAAIMMSEEATPGVMRHPLMPDARLPVCAPAIAARLREPADLGQEVLIQQTTRPRGWVEWLDQTGVEGVDGLRGPLMQHTAMVAEACVAELGVALLPRFLIDREIGEGRLATPFQQVLRGEAAYCLAYPEAAEDIPTLRAFRDWVTSQAAGG</sequence>
<keyword evidence="7" id="KW-1185">Reference proteome</keyword>
<keyword evidence="3" id="KW-0238">DNA-binding</keyword>
<dbReference type="Gene3D" id="1.10.10.10">
    <property type="entry name" value="Winged helix-like DNA-binding domain superfamily/Winged helix DNA-binding domain"/>
    <property type="match status" value="1"/>
</dbReference>
<organism evidence="6 7">
    <name type="scientific">Teichococcus vastitatis</name>
    <dbReference type="NCBI Taxonomy" id="2307076"/>
    <lineage>
        <taxon>Bacteria</taxon>
        <taxon>Pseudomonadati</taxon>
        <taxon>Pseudomonadota</taxon>
        <taxon>Alphaproteobacteria</taxon>
        <taxon>Acetobacterales</taxon>
        <taxon>Roseomonadaceae</taxon>
        <taxon>Roseomonas</taxon>
    </lineage>
</organism>
<dbReference type="InterPro" id="IPR058163">
    <property type="entry name" value="LysR-type_TF_proteobact-type"/>
</dbReference>
<dbReference type="InterPro" id="IPR000847">
    <property type="entry name" value="LysR_HTH_N"/>
</dbReference>
<dbReference type="Pfam" id="PF00126">
    <property type="entry name" value="HTH_1"/>
    <property type="match status" value="1"/>
</dbReference>
<dbReference type="InterPro" id="IPR036388">
    <property type="entry name" value="WH-like_DNA-bd_sf"/>
</dbReference>
<accession>A0ABS9W2I4</accession>
<evidence type="ECO:0000256" key="4">
    <source>
        <dbReference type="ARBA" id="ARBA00023163"/>
    </source>
</evidence>